<evidence type="ECO:0000313" key="2">
    <source>
        <dbReference type="Proteomes" id="UP000247091"/>
    </source>
</evidence>
<dbReference type="Proteomes" id="UP000247091">
    <property type="component" value="Segment"/>
</dbReference>
<gene>
    <name evidence="1" type="primary">IL-3A_093R</name>
    <name evidence="1" type="ORF">PBCVIL3A_093R</name>
</gene>
<protein>
    <submittedName>
        <fullName evidence="1">Uncharacterized protein</fullName>
    </submittedName>
</protein>
<accession>M1HVL2</accession>
<sequence length="153" mass="18519">MDSLEEFKTEVKKLIEHLNEEVRKYDFEKEEEYDPIIGKLIYDYCKQRDTLLIGYVVNSVFYDESEDYLTKYCGSIHVEDDMPRDYFDYIMSKDMMYEAGIGTIIMTKNNMYIYKNGKHPTFILENIHLVYNKRKIVYTLTESEYLDYEYCNL</sequence>
<dbReference type="EMBL" id="JX997169">
    <property type="protein sequence ID" value="AGE53766.1"/>
    <property type="molecule type" value="Genomic_DNA"/>
</dbReference>
<evidence type="ECO:0000313" key="1">
    <source>
        <dbReference type="EMBL" id="AGE53766.1"/>
    </source>
</evidence>
<organism evidence="1 2">
    <name type="scientific">Paramecium bursaria Chlorella virus IL3A</name>
    <name type="common">PBCV-IL3A</name>
    <dbReference type="NCBI Taxonomy" id="46019"/>
    <lineage>
        <taxon>Viruses</taxon>
        <taxon>Varidnaviria</taxon>
        <taxon>Bamfordvirae</taxon>
        <taxon>Nucleocytoviricota</taxon>
        <taxon>Megaviricetes</taxon>
        <taxon>Algavirales</taxon>
        <taxon>Phycodnaviridae</taxon>
        <taxon>Chlorovirus</taxon>
        <taxon>Chlorovirus illinoense</taxon>
    </lineage>
</organism>
<reference evidence="1 2" key="1">
    <citation type="submission" date="2012-10" db="EMBL/GenBank/DDBJ databases">
        <title>Towards defining the chloroviruses: a genomic journey through a genus of large DNA viruses.</title>
        <authorList>
            <person name="Jeanniard A."/>
            <person name="Dunigan D.D."/>
            <person name="Gurnon J.R."/>
            <person name="Agarkova I."/>
            <person name="Kang M."/>
            <person name="Vitek J."/>
            <person name="Duncan G."/>
            <person name="McClung O.W."/>
            <person name="Larsen M."/>
            <person name="Claverie J.-M."/>
            <person name="Van Etten J.L."/>
            <person name="Blanc G."/>
        </authorList>
    </citation>
    <scope>NUCLEOTIDE SEQUENCE [LARGE SCALE GENOMIC DNA]</scope>
</reference>
<organismHost>
    <name type="scientific">Chlorella</name>
    <dbReference type="NCBI Taxonomy" id="3071"/>
</organismHost>
<name>M1HVL2_PBCVI</name>
<proteinExistence type="predicted"/>